<gene>
    <name evidence="5" type="ORF">ACFSM5_05510</name>
</gene>
<comment type="caution">
    <text evidence="5">The sequence shown here is derived from an EMBL/GenBank/DDBJ whole genome shotgun (WGS) entry which is preliminary data.</text>
</comment>
<dbReference type="SUPFAM" id="SSF55136">
    <property type="entry name" value="Probable bacterial effector-binding domain"/>
    <property type="match status" value="1"/>
</dbReference>
<dbReference type="InterPro" id="IPR009057">
    <property type="entry name" value="Homeodomain-like_sf"/>
</dbReference>
<evidence type="ECO:0000256" key="3">
    <source>
        <dbReference type="ARBA" id="ARBA00023163"/>
    </source>
</evidence>
<feature type="domain" description="HTH araC/xylS-type" evidence="4">
    <location>
        <begin position="15"/>
        <end position="113"/>
    </location>
</feature>
<dbReference type="InterPro" id="IPR010499">
    <property type="entry name" value="AraC_E-bd"/>
</dbReference>
<dbReference type="Gene3D" id="3.20.80.10">
    <property type="entry name" value="Regulatory factor, effector binding domain"/>
    <property type="match status" value="1"/>
</dbReference>
<keyword evidence="1" id="KW-0805">Transcription regulation</keyword>
<dbReference type="Proteomes" id="UP001597295">
    <property type="component" value="Unassembled WGS sequence"/>
</dbReference>
<dbReference type="PROSITE" id="PS00041">
    <property type="entry name" value="HTH_ARAC_FAMILY_1"/>
    <property type="match status" value="1"/>
</dbReference>
<keyword evidence="6" id="KW-1185">Reference proteome</keyword>
<dbReference type="InterPro" id="IPR018060">
    <property type="entry name" value="HTH_AraC"/>
</dbReference>
<dbReference type="EMBL" id="JBHUIP010000004">
    <property type="protein sequence ID" value="MFD2262337.1"/>
    <property type="molecule type" value="Genomic_DNA"/>
</dbReference>
<dbReference type="SUPFAM" id="SSF46689">
    <property type="entry name" value="Homeodomain-like"/>
    <property type="match status" value="2"/>
</dbReference>
<evidence type="ECO:0000313" key="5">
    <source>
        <dbReference type="EMBL" id="MFD2262337.1"/>
    </source>
</evidence>
<dbReference type="InterPro" id="IPR018062">
    <property type="entry name" value="HTH_AraC-typ_CS"/>
</dbReference>
<name>A0ABW5DMR9_9PROT</name>
<accession>A0ABW5DMR9</accession>
<evidence type="ECO:0000256" key="1">
    <source>
        <dbReference type="ARBA" id="ARBA00023015"/>
    </source>
</evidence>
<dbReference type="InterPro" id="IPR050908">
    <property type="entry name" value="SmbC-like"/>
</dbReference>
<dbReference type="Pfam" id="PF06445">
    <property type="entry name" value="GyrI-like"/>
    <property type="match status" value="1"/>
</dbReference>
<dbReference type="Gene3D" id="1.10.10.60">
    <property type="entry name" value="Homeodomain-like"/>
    <property type="match status" value="2"/>
</dbReference>
<evidence type="ECO:0000259" key="4">
    <source>
        <dbReference type="PROSITE" id="PS01124"/>
    </source>
</evidence>
<dbReference type="PROSITE" id="PS01124">
    <property type="entry name" value="HTH_ARAC_FAMILY_2"/>
    <property type="match status" value="1"/>
</dbReference>
<dbReference type="RefSeq" id="WP_379875285.1">
    <property type="nucleotide sequence ID" value="NZ_JBHUIP010000004.1"/>
</dbReference>
<organism evidence="5 6">
    <name type="scientific">Lacibacterium aquatile</name>
    <dbReference type="NCBI Taxonomy" id="1168082"/>
    <lineage>
        <taxon>Bacteria</taxon>
        <taxon>Pseudomonadati</taxon>
        <taxon>Pseudomonadota</taxon>
        <taxon>Alphaproteobacteria</taxon>
        <taxon>Rhodospirillales</taxon>
        <taxon>Rhodospirillaceae</taxon>
    </lineage>
</organism>
<dbReference type="InterPro" id="IPR011256">
    <property type="entry name" value="Reg_factor_effector_dom_sf"/>
</dbReference>
<dbReference type="SMART" id="SM00871">
    <property type="entry name" value="AraC_E_bind"/>
    <property type="match status" value="1"/>
</dbReference>
<dbReference type="Pfam" id="PF12833">
    <property type="entry name" value="HTH_18"/>
    <property type="match status" value="1"/>
</dbReference>
<proteinExistence type="predicted"/>
<keyword evidence="3" id="KW-0804">Transcription</keyword>
<sequence length="285" mass="31526">MNKTATLMGYEHRIQRVLDHIAAHPGQDHSLDGLAEIACFSPYHFHRIYRAIMRETVLDTLRRQRLHGAAAALLQAEDSLEQIARQAGYGSLAAFSRAFLAAYGIAPGAYRSQGLLVVPSPYQPVEDDPMSYSAEIRTTPTRHVARIAHKGDYQKIGTAFDKLAAWAGARNLFSPDSLMIGIFYDDPDGVPLDDLRSFACLTVPQETPTGGEVDSGYIEGGKFAVVRHKGPYAELPKAYAWLFREWLVKSGQETADAPCFEIYLNDPSSLPPAEWLTDIYLPLKG</sequence>
<dbReference type="InterPro" id="IPR029442">
    <property type="entry name" value="GyrI-like"/>
</dbReference>
<evidence type="ECO:0000256" key="2">
    <source>
        <dbReference type="ARBA" id="ARBA00023125"/>
    </source>
</evidence>
<evidence type="ECO:0000313" key="6">
    <source>
        <dbReference type="Proteomes" id="UP001597295"/>
    </source>
</evidence>
<keyword evidence="2" id="KW-0238">DNA-binding</keyword>
<protein>
    <submittedName>
        <fullName evidence="5">GyrI-like domain-containing protein</fullName>
    </submittedName>
</protein>
<dbReference type="SMART" id="SM00342">
    <property type="entry name" value="HTH_ARAC"/>
    <property type="match status" value="1"/>
</dbReference>
<dbReference type="PANTHER" id="PTHR40055:SF1">
    <property type="entry name" value="TRANSCRIPTIONAL REGULATOR YGIV-RELATED"/>
    <property type="match status" value="1"/>
</dbReference>
<reference evidence="6" key="1">
    <citation type="journal article" date="2019" name="Int. J. Syst. Evol. Microbiol.">
        <title>The Global Catalogue of Microorganisms (GCM) 10K type strain sequencing project: providing services to taxonomists for standard genome sequencing and annotation.</title>
        <authorList>
            <consortium name="The Broad Institute Genomics Platform"/>
            <consortium name="The Broad Institute Genome Sequencing Center for Infectious Disease"/>
            <person name="Wu L."/>
            <person name="Ma J."/>
        </authorList>
    </citation>
    <scope>NUCLEOTIDE SEQUENCE [LARGE SCALE GENOMIC DNA]</scope>
    <source>
        <strain evidence="6">CGMCC 1.19062</strain>
    </source>
</reference>
<dbReference type="PANTHER" id="PTHR40055">
    <property type="entry name" value="TRANSCRIPTIONAL REGULATOR YGIV-RELATED"/>
    <property type="match status" value="1"/>
</dbReference>